<feature type="signal peptide" evidence="1">
    <location>
        <begin position="1"/>
        <end position="18"/>
    </location>
</feature>
<keyword evidence="1" id="KW-0732">Signal</keyword>
<dbReference type="EMBL" id="JAWWNJ010000008">
    <property type="protein sequence ID" value="KAK7050493.1"/>
    <property type="molecule type" value="Genomic_DNA"/>
</dbReference>
<reference evidence="2 3" key="1">
    <citation type="journal article" date="2024" name="J Genomics">
        <title>Draft genome sequencing and assembly of Favolaschia claudopus CIRM-BRFM 2984 isolated from oak limbs.</title>
        <authorList>
            <person name="Navarro D."/>
            <person name="Drula E."/>
            <person name="Chaduli D."/>
            <person name="Cazenave R."/>
            <person name="Ahrendt S."/>
            <person name="Wang J."/>
            <person name="Lipzen A."/>
            <person name="Daum C."/>
            <person name="Barry K."/>
            <person name="Grigoriev I.V."/>
            <person name="Favel A."/>
            <person name="Rosso M.N."/>
            <person name="Martin F."/>
        </authorList>
    </citation>
    <scope>NUCLEOTIDE SEQUENCE [LARGE SCALE GENOMIC DNA]</scope>
    <source>
        <strain evidence="2 3">CIRM-BRFM 2984</strain>
    </source>
</reference>
<evidence type="ECO:0000256" key="1">
    <source>
        <dbReference type="SAM" id="SignalP"/>
    </source>
</evidence>
<organism evidence="2 3">
    <name type="scientific">Favolaschia claudopus</name>
    <dbReference type="NCBI Taxonomy" id="2862362"/>
    <lineage>
        <taxon>Eukaryota</taxon>
        <taxon>Fungi</taxon>
        <taxon>Dikarya</taxon>
        <taxon>Basidiomycota</taxon>
        <taxon>Agaricomycotina</taxon>
        <taxon>Agaricomycetes</taxon>
        <taxon>Agaricomycetidae</taxon>
        <taxon>Agaricales</taxon>
        <taxon>Marasmiineae</taxon>
        <taxon>Mycenaceae</taxon>
        <taxon>Favolaschia</taxon>
    </lineage>
</organism>
<accession>A0AAW0DHG9</accession>
<gene>
    <name evidence="2" type="ORF">R3P38DRAFT_2763749</name>
</gene>
<name>A0AAW0DHG9_9AGAR</name>
<protein>
    <submittedName>
        <fullName evidence="2">Uncharacterized protein</fullName>
    </submittedName>
</protein>
<sequence>MKIPSFALFTLLLSLALAAPVLDTDELSVECLPVKKRSTPAAIETKARRMLNTFTREVRIADRTLFGLIRPRLTTGNEFVGWHGTNEDTARLWETSGEIVKPVTAEGQTRGRSGLDAELGSGLYISDTLSVAESASVVNSQNNGIPGKIQVPETIRGNSDVRAGERASYISNLPPSGTGNVANSLLLGPLTGTRNQMLIPESQNPTFEAHVGLDSAGAAAFEQTNGAISYTDAALIQAWQIRQEDLELAAATVAAFEKPGAPDGQEGCVVQ</sequence>
<feature type="chain" id="PRO_5043597744" evidence="1">
    <location>
        <begin position="19"/>
        <end position="271"/>
    </location>
</feature>
<dbReference type="AlphaFoldDB" id="A0AAW0DHG9"/>
<keyword evidence="3" id="KW-1185">Reference proteome</keyword>
<evidence type="ECO:0000313" key="3">
    <source>
        <dbReference type="Proteomes" id="UP001362999"/>
    </source>
</evidence>
<dbReference type="Proteomes" id="UP001362999">
    <property type="component" value="Unassembled WGS sequence"/>
</dbReference>
<comment type="caution">
    <text evidence="2">The sequence shown here is derived from an EMBL/GenBank/DDBJ whole genome shotgun (WGS) entry which is preliminary data.</text>
</comment>
<evidence type="ECO:0000313" key="2">
    <source>
        <dbReference type="EMBL" id="KAK7050493.1"/>
    </source>
</evidence>
<proteinExistence type="predicted"/>